<reference evidence="1 2" key="1">
    <citation type="submission" date="2019-08" db="EMBL/GenBank/DDBJ databases">
        <title>In-depth cultivation of the pig gut microbiome towards novel bacterial diversity and tailored functional studies.</title>
        <authorList>
            <person name="Wylensek D."/>
            <person name="Hitch T.C.A."/>
            <person name="Clavel T."/>
        </authorList>
    </citation>
    <scope>NUCLEOTIDE SEQUENCE [LARGE SCALE GENOMIC DNA]</scope>
    <source>
        <strain evidence="1 2">WCA-693-APC-5D-A</strain>
    </source>
</reference>
<dbReference type="SUPFAM" id="SSF53448">
    <property type="entry name" value="Nucleotide-diphospho-sugar transferases"/>
    <property type="match status" value="1"/>
</dbReference>
<dbReference type="Gene3D" id="3.90.550.10">
    <property type="entry name" value="Spore Coat Polysaccharide Biosynthesis Protein SpsA, Chain A"/>
    <property type="match status" value="1"/>
</dbReference>
<dbReference type="EMBL" id="VUNR01000005">
    <property type="protein sequence ID" value="MSU08096.1"/>
    <property type="molecule type" value="Genomic_DNA"/>
</dbReference>
<organism evidence="1 2">
    <name type="scientific">Anaerovibrio slackiae</name>
    <dbReference type="NCBI Taxonomy" id="2652309"/>
    <lineage>
        <taxon>Bacteria</taxon>
        <taxon>Bacillati</taxon>
        <taxon>Bacillota</taxon>
        <taxon>Negativicutes</taxon>
        <taxon>Selenomonadales</taxon>
        <taxon>Selenomonadaceae</taxon>
        <taxon>Anaerovibrio</taxon>
    </lineage>
</organism>
<evidence type="ECO:0000313" key="2">
    <source>
        <dbReference type="Proteomes" id="UP000433181"/>
    </source>
</evidence>
<evidence type="ECO:0000313" key="1">
    <source>
        <dbReference type="EMBL" id="MSU08096.1"/>
    </source>
</evidence>
<protein>
    <recommendedName>
        <fullName evidence="3">DUF5672 domain-containing protein</fullName>
    </recommendedName>
</protein>
<dbReference type="AlphaFoldDB" id="A0A6I2UH41"/>
<comment type="caution">
    <text evidence="1">The sequence shown here is derived from an EMBL/GenBank/DDBJ whole genome shotgun (WGS) entry which is preliminary data.</text>
</comment>
<sequence length="278" mass="33279">MTDTKITVVVINKALSEYADRLFDNRSWDVTGIDLIFVSHKDYPVNLYVPMNYDEYFIKSDNLVDYYNFAIPYIKTEYVLFLQIDSLLCDNFFTPIFKKIEEKKLDFAYVKQGYVDGNMNCNNVLYQCNDGRIHFSSIWRREQLEIIDVLGNFSEACILLRSSIIKRRFFDETYPNVFFVAKYVLLDMPGNAVFEELPDSWIQYFFALAHEQGETYEYESVRFSLAYGLDFKRKYFEVQRQLHVITTSRGYRLLERFRSIKKRCQNNIDSLKRCFERR</sequence>
<dbReference type="Proteomes" id="UP000433181">
    <property type="component" value="Unassembled WGS sequence"/>
</dbReference>
<gene>
    <name evidence="1" type="ORF">FYJ84_03700</name>
</gene>
<dbReference type="RefSeq" id="WP_154406256.1">
    <property type="nucleotide sequence ID" value="NZ_VUNR01000005.1"/>
</dbReference>
<proteinExistence type="predicted"/>
<evidence type="ECO:0008006" key="3">
    <source>
        <dbReference type="Google" id="ProtNLM"/>
    </source>
</evidence>
<dbReference type="GeneID" id="96778009"/>
<dbReference type="InterPro" id="IPR029044">
    <property type="entry name" value="Nucleotide-diphossugar_trans"/>
</dbReference>
<accession>A0A6I2UH41</accession>
<keyword evidence="2" id="KW-1185">Reference proteome</keyword>
<name>A0A6I2UH41_9FIRM</name>